<feature type="domain" description="Chorismate-utilising enzyme C-terminal" evidence="11">
    <location>
        <begin position="430"/>
        <end position="726"/>
    </location>
</feature>
<keyword evidence="7" id="KW-0315">Glutamine amidotransferase</keyword>
<reference evidence="13" key="1">
    <citation type="submission" date="2023-06" db="EMBL/GenBank/DDBJ databases">
        <authorList>
            <person name="Noh H."/>
        </authorList>
    </citation>
    <scope>NUCLEOTIDE SEQUENCE</scope>
    <source>
        <strain evidence="13">DUCC20226</strain>
    </source>
</reference>
<dbReference type="PANTHER" id="PTHR11236">
    <property type="entry name" value="AMINOBENZOATE/ANTHRANILATE SYNTHASE"/>
    <property type="match status" value="1"/>
</dbReference>
<feature type="domain" description="Glutamine amidotransferase" evidence="10">
    <location>
        <begin position="11"/>
        <end position="205"/>
    </location>
</feature>
<dbReference type="EC" id="2.6.1.85" evidence="4"/>
<evidence type="ECO:0000256" key="6">
    <source>
        <dbReference type="ARBA" id="ARBA00022909"/>
    </source>
</evidence>
<evidence type="ECO:0000256" key="4">
    <source>
        <dbReference type="ARBA" id="ARBA00013139"/>
    </source>
</evidence>
<keyword evidence="6" id="KW-0289">Folate biosynthesis</keyword>
<dbReference type="InterPro" id="IPR006805">
    <property type="entry name" value="Anth_synth_I_N"/>
</dbReference>
<evidence type="ECO:0000259" key="11">
    <source>
        <dbReference type="Pfam" id="PF00425"/>
    </source>
</evidence>
<dbReference type="Proteomes" id="UP001265746">
    <property type="component" value="Unassembled WGS sequence"/>
</dbReference>
<dbReference type="PRINTS" id="PR00096">
    <property type="entry name" value="GATASE"/>
</dbReference>
<sequence>MGSYSPPRILFIDAFDSFTNNVVGLLEKSIQAEVTVVRINDQKFAASLEFFLSAFDAVVIGPGPGNPANPEDVGFINRLWSLPDTSTVPILGICLGHQSLCLNHGAKVTRLSEPRHGIVSKITHNGTDIFEGVGELSATQYHSLHVDLGHSNPDIFWSPTTACPSICPLAWGPEDNGNPVLMGVRHTEKPFWSVQFHPESICTHKEGAQRIVSNWWWRAQEWNNSHTRDFNGSFMNALRLHLDELEVVLLDSQGHKGERGTFSILGMVDPKETLKVTYKVDDRCIRWGTNPGANNLSKLQLDSIDQIWPLFQKVLDAHDPRGYDGFGQMLPMEVPFWGGFAGYISYEAGLETIQVDTHRPSEIPDVNFAFIQRSIGLVYVQSLRDDDSAWVAEMGQVIQRLEGSEAHTTGEDLILRHAIRHAQVRKPEETEYRQKVLDCQEFLRSGDSTLSKTLSSGQDHETNSRSILVERLRPVGLLTLLITGNPAPFGSFLHLNGVTVVGSSPERFLSWDRTGHCQFRPIKGTVKKSDFTRKEAYEIFGSSKEQAENLMIVDLIRHDLSSVVGANNTWVSKLMVVEEYATVYQLVSVIEGQCIPNNPTSSKPPTGPRGLDVLRASLPPGSMTGAPKKRSCEILRDLEPRNRGIYSGVLGYLDVGGGGDLSVVIRTAVSVDTATDGGKPHEGVHNEAGLGADHSPFAGDIYRIGAGGAVTIQSTDEGEFTEMDVKLSSVLGAFTATEGGM</sequence>
<dbReference type="AlphaFoldDB" id="A0AAD9SK32"/>
<evidence type="ECO:0000256" key="3">
    <source>
        <dbReference type="ARBA" id="ARBA00005970"/>
    </source>
</evidence>
<proteinExistence type="inferred from homology"/>
<dbReference type="PROSITE" id="PS51273">
    <property type="entry name" value="GATASE_TYPE_1"/>
    <property type="match status" value="1"/>
</dbReference>
<name>A0AAD9SK32_PHOAM</name>
<evidence type="ECO:0000256" key="8">
    <source>
        <dbReference type="ARBA" id="ARBA00031329"/>
    </source>
</evidence>
<dbReference type="InterPro" id="IPR005801">
    <property type="entry name" value="ADC_synthase"/>
</dbReference>
<keyword evidence="5" id="KW-0808">Transferase</keyword>
<dbReference type="GO" id="GO:0000162">
    <property type="term" value="P:L-tryptophan biosynthetic process"/>
    <property type="evidence" value="ECO:0007669"/>
    <property type="project" value="TreeGrafter"/>
</dbReference>
<evidence type="ECO:0000313" key="13">
    <source>
        <dbReference type="EMBL" id="KAK2608276.1"/>
    </source>
</evidence>
<dbReference type="InterPro" id="IPR015890">
    <property type="entry name" value="Chorismate_C"/>
</dbReference>
<dbReference type="InterPro" id="IPR029062">
    <property type="entry name" value="Class_I_gatase-like"/>
</dbReference>
<dbReference type="GO" id="GO:0008153">
    <property type="term" value="P:4-aminobenzoate biosynthetic process"/>
    <property type="evidence" value="ECO:0007669"/>
    <property type="project" value="TreeGrafter"/>
</dbReference>
<comment type="pathway">
    <text evidence="2">Cofactor biosynthesis; tetrahydrofolate biosynthesis; 4-aminobenzoate from chorismate: step 1/2.</text>
</comment>
<evidence type="ECO:0000256" key="9">
    <source>
        <dbReference type="ARBA" id="ARBA00031904"/>
    </source>
</evidence>
<evidence type="ECO:0000256" key="1">
    <source>
        <dbReference type="ARBA" id="ARBA00001000"/>
    </source>
</evidence>
<dbReference type="EMBL" id="JAUJFL010000003">
    <property type="protein sequence ID" value="KAK2608276.1"/>
    <property type="molecule type" value="Genomic_DNA"/>
</dbReference>
<dbReference type="InterPro" id="IPR017926">
    <property type="entry name" value="GATASE"/>
</dbReference>
<protein>
    <recommendedName>
        <fullName evidence="4">aminodeoxychorismate synthase</fullName>
        <ecNumber evidence="4">2.6.1.85</ecNumber>
    </recommendedName>
    <alternativeName>
        <fullName evidence="8">Para-aminobenzoate synthase</fullName>
    </alternativeName>
    <alternativeName>
        <fullName evidence="9">p-aminobenzoic acid synthase</fullName>
    </alternativeName>
</protein>
<dbReference type="CDD" id="cd01743">
    <property type="entry name" value="GATase1_Anthranilate_Synthase"/>
    <property type="match status" value="1"/>
</dbReference>
<evidence type="ECO:0000259" key="12">
    <source>
        <dbReference type="Pfam" id="PF04715"/>
    </source>
</evidence>
<comment type="catalytic activity">
    <reaction evidence="1">
        <text>chorismate + L-glutamine = 4-amino-4-deoxychorismate + L-glutamate</text>
        <dbReference type="Rhea" id="RHEA:11672"/>
        <dbReference type="ChEBI" id="CHEBI:29748"/>
        <dbReference type="ChEBI" id="CHEBI:29985"/>
        <dbReference type="ChEBI" id="CHEBI:58359"/>
        <dbReference type="ChEBI" id="CHEBI:58406"/>
        <dbReference type="EC" id="2.6.1.85"/>
    </reaction>
</comment>
<dbReference type="GO" id="GO:0046820">
    <property type="term" value="F:4-amino-4-deoxychorismate synthase activity"/>
    <property type="evidence" value="ECO:0007669"/>
    <property type="project" value="UniProtKB-EC"/>
</dbReference>
<organism evidence="13 14">
    <name type="scientific">Phomopsis amygdali</name>
    <name type="common">Fusicoccum amygdali</name>
    <dbReference type="NCBI Taxonomy" id="1214568"/>
    <lineage>
        <taxon>Eukaryota</taxon>
        <taxon>Fungi</taxon>
        <taxon>Dikarya</taxon>
        <taxon>Ascomycota</taxon>
        <taxon>Pezizomycotina</taxon>
        <taxon>Sordariomycetes</taxon>
        <taxon>Sordariomycetidae</taxon>
        <taxon>Diaporthales</taxon>
        <taxon>Diaporthaceae</taxon>
        <taxon>Diaporthe</taxon>
    </lineage>
</organism>
<dbReference type="SUPFAM" id="SSF52317">
    <property type="entry name" value="Class I glutamine amidotransferase-like"/>
    <property type="match status" value="1"/>
</dbReference>
<dbReference type="Pfam" id="PF00117">
    <property type="entry name" value="GATase"/>
    <property type="match status" value="1"/>
</dbReference>
<dbReference type="Gene3D" id="3.60.120.10">
    <property type="entry name" value="Anthranilate synthase"/>
    <property type="match status" value="1"/>
</dbReference>
<dbReference type="PRINTS" id="PR00097">
    <property type="entry name" value="ANTSNTHASEII"/>
</dbReference>
<dbReference type="PRINTS" id="PR00099">
    <property type="entry name" value="CPSGATASE"/>
</dbReference>
<evidence type="ECO:0000256" key="7">
    <source>
        <dbReference type="ARBA" id="ARBA00022962"/>
    </source>
</evidence>
<dbReference type="NCBIfam" id="TIGR00566">
    <property type="entry name" value="trpG_papA"/>
    <property type="match status" value="1"/>
</dbReference>
<dbReference type="Pfam" id="PF00425">
    <property type="entry name" value="Chorismate_bind"/>
    <property type="match status" value="1"/>
</dbReference>
<dbReference type="Pfam" id="PF04715">
    <property type="entry name" value="Anth_synt_I_N"/>
    <property type="match status" value="1"/>
</dbReference>
<keyword evidence="14" id="KW-1185">Reference proteome</keyword>
<evidence type="ECO:0000313" key="14">
    <source>
        <dbReference type="Proteomes" id="UP001265746"/>
    </source>
</evidence>
<gene>
    <name evidence="13" type="ORF">N8I77_006895</name>
</gene>
<evidence type="ECO:0000259" key="10">
    <source>
        <dbReference type="Pfam" id="PF00117"/>
    </source>
</evidence>
<comment type="caution">
    <text evidence="13">The sequence shown here is derived from an EMBL/GenBank/DDBJ whole genome shotgun (WGS) entry which is preliminary data.</text>
</comment>
<accession>A0AAD9SK32</accession>
<dbReference type="InterPro" id="IPR006221">
    <property type="entry name" value="TrpG/PapA_dom"/>
</dbReference>
<dbReference type="PANTHER" id="PTHR11236:SF18">
    <property type="entry name" value="AMINODEOXYCHORISMATE SYNTHASE"/>
    <property type="match status" value="1"/>
</dbReference>
<dbReference type="GO" id="GO:0046656">
    <property type="term" value="P:folic acid biosynthetic process"/>
    <property type="evidence" value="ECO:0007669"/>
    <property type="project" value="UniProtKB-KW"/>
</dbReference>
<evidence type="ECO:0000256" key="5">
    <source>
        <dbReference type="ARBA" id="ARBA00022679"/>
    </source>
</evidence>
<evidence type="ECO:0000256" key="2">
    <source>
        <dbReference type="ARBA" id="ARBA00005009"/>
    </source>
</evidence>
<dbReference type="SUPFAM" id="SSF56322">
    <property type="entry name" value="ADC synthase"/>
    <property type="match status" value="1"/>
</dbReference>
<feature type="domain" description="Anthranilate synthase component I N-terminal" evidence="12">
    <location>
        <begin position="241"/>
        <end position="375"/>
    </location>
</feature>
<dbReference type="InterPro" id="IPR019999">
    <property type="entry name" value="Anth_synth_I-like"/>
</dbReference>
<dbReference type="GO" id="GO:0005737">
    <property type="term" value="C:cytoplasm"/>
    <property type="evidence" value="ECO:0007669"/>
    <property type="project" value="TreeGrafter"/>
</dbReference>
<dbReference type="Gene3D" id="3.40.50.880">
    <property type="match status" value="1"/>
</dbReference>
<comment type="similarity">
    <text evidence="3">In the C-terminal section; belongs to the anthranilate synthase component I family.</text>
</comment>